<dbReference type="EMBL" id="MFGC01000045">
    <property type="protein sequence ID" value="OGF26546.1"/>
    <property type="molecule type" value="Genomic_DNA"/>
</dbReference>
<sequence>MDKLLKLDYIESKINTLIAIIMRSKIYQQAEYYELAFNFVNIRKQINLFEKFIKIHSRIKVMSVLDIACGPALQLREFARRGYKSFGIDLSKEMLKYLQMKAAKENIKVEITKAGMHNFSLPEKTDFAYILMGSIAYIKNNNEFISHLKSVASCLNSGGLYLIENLAMTWASPNFWKQQKWSMTKDRIKINATYQLKPVDELNQTIEQIIKLEINDSGKKILLEDKDDLKLIFPQEFKTVVEFTDDFEFLGFFERWSAKKLKKASADNIILLRKK</sequence>
<dbReference type="InterPro" id="IPR041698">
    <property type="entry name" value="Methyltransf_25"/>
</dbReference>
<organism evidence="2 3">
    <name type="scientific">Candidatus Falkowbacteria bacterium RIFOXYA2_FULL_47_9</name>
    <dbReference type="NCBI Taxonomy" id="1797995"/>
    <lineage>
        <taxon>Bacteria</taxon>
        <taxon>Candidatus Falkowiibacteriota</taxon>
    </lineage>
</organism>
<reference evidence="2 3" key="1">
    <citation type="journal article" date="2016" name="Nat. Commun.">
        <title>Thousands of microbial genomes shed light on interconnected biogeochemical processes in an aquifer system.</title>
        <authorList>
            <person name="Anantharaman K."/>
            <person name="Brown C.T."/>
            <person name="Hug L.A."/>
            <person name="Sharon I."/>
            <person name="Castelle C.J."/>
            <person name="Probst A.J."/>
            <person name="Thomas B.C."/>
            <person name="Singh A."/>
            <person name="Wilkins M.J."/>
            <person name="Karaoz U."/>
            <person name="Brodie E.L."/>
            <person name="Williams K.H."/>
            <person name="Hubbard S.S."/>
            <person name="Banfield J.F."/>
        </authorList>
    </citation>
    <scope>NUCLEOTIDE SEQUENCE [LARGE SCALE GENOMIC DNA]</scope>
</reference>
<dbReference type="CDD" id="cd02440">
    <property type="entry name" value="AdoMet_MTases"/>
    <property type="match status" value="1"/>
</dbReference>
<dbReference type="SUPFAM" id="SSF53335">
    <property type="entry name" value="S-adenosyl-L-methionine-dependent methyltransferases"/>
    <property type="match status" value="1"/>
</dbReference>
<dbReference type="Pfam" id="PF13649">
    <property type="entry name" value="Methyltransf_25"/>
    <property type="match status" value="1"/>
</dbReference>
<protein>
    <recommendedName>
        <fullName evidence="1">Methyltransferase domain-containing protein</fullName>
    </recommendedName>
</protein>
<name>A0A1F5SJ18_9BACT</name>
<evidence type="ECO:0000313" key="2">
    <source>
        <dbReference type="EMBL" id="OGF26546.1"/>
    </source>
</evidence>
<proteinExistence type="predicted"/>
<dbReference type="Gene3D" id="2.20.25.110">
    <property type="entry name" value="S-adenosyl-L-methionine-dependent methyltransferases"/>
    <property type="match status" value="1"/>
</dbReference>
<evidence type="ECO:0000259" key="1">
    <source>
        <dbReference type="Pfam" id="PF13649"/>
    </source>
</evidence>
<evidence type="ECO:0000313" key="3">
    <source>
        <dbReference type="Proteomes" id="UP000178925"/>
    </source>
</evidence>
<comment type="caution">
    <text evidence="2">The sequence shown here is derived from an EMBL/GenBank/DDBJ whole genome shotgun (WGS) entry which is preliminary data.</text>
</comment>
<dbReference type="InterPro" id="IPR029063">
    <property type="entry name" value="SAM-dependent_MTases_sf"/>
</dbReference>
<accession>A0A1F5SJ18</accession>
<dbReference type="STRING" id="1797995.A2242_04025"/>
<dbReference type="Proteomes" id="UP000178925">
    <property type="component" value="Unassembled WGS sequence"/>
</dbReference>
<gene>
    <name evidence="2" type="ORF">A2242_04025</name>
</gene>
<feature type="domain" description="Methyltransferase" evidence="1">
    <location>
        <begin position="64"/>
        <end position="159"/>
    </location>
</feature>
<dbReference type="Gene3D" id="3.40.50.150">
    <property type="entry name" value="Vaccinia Virus protein VP39"/>
    <property type="match status" value="1"/>
</dbReference>
<dbReference type="AlphaFoldDB" id="A0A1F5SJ18"/>